<keyword evidence="2" id="KW-1185">Reference proteome</keyword>
<evidence type="ECO:0000313" key="2">
    <source>
        <dbReference type="Proteomes" id="UP001250932"/>
    </source>
</evidence>
<dbReference type="RefSeq" id="WP_313833558.1">
    <property type="nucleotide sequence ID" value="NZ_JAQOUE010000001.1"/>
</dbReference>
<proteinExistence type="predicted"/>
<gene>
    <name evidence="1" type="ORF">PPG34_11980</name>
</gene>
<evidence type="ECO:0000313" key="1">
    <source>
        <dbReference type="EMBL" id="MDT7043075.1"/>
    </source>
</evidence>
<protein>
    <submittedName>
        <fullName evidence="1">Uncharacterized protein</fullName>
    </submittedName>
</protein>
<accession>A0ABU3K9E3</accession>
<name>A0ABU3K9E3_9BACT</name>
<dbReference type="EMBL" id="JAQOUE010000001">
    <property type="protein sequence ID" value="MDT7043075.1"/>
    <property type="molecule type" value="Genomic_DNA"/>
</dbReference>
<sequence>MDKLDYFGLEGPEELFKEIQSAVSEYSSRPSERLFFFLIFSLNHLREWIAGSSSKEMMKKNPQNDSLSKGELFFFDIWNLNEFQIINSLCNRGKHFLSKSTALRTSKIQGLNCRTGKVSDSLDQEYFLIDGVDSRDIFHPVVKKYHLWFKKDV</sequence>
<comment type="caution">
    <text evidence="1">The sequence shown here is derived from an EMBL/GenBank/DDBJ whole genome shotgun (WGS) entry which is preliminary data.</text>
</comment>
<organism evidence="1 2">
    <name type="scientific">Candidatus Nitronereus thalassa</name>
    <dbReference type="NCBI Taxonomy" id="3020898"/>
    <lineage>
        <taxon>Bacteria</taxon>
        <taxon>Pseudomonadati</taxon>
        <taxon>Nitrospirota</taxon>
        <taxon>Nitrospiria</taxon>
        <taxon>Nitrospirales</taxon>
        <taxon>Nitrospiraceae</taxon>
        <taxon>Candidatus Nitronereus</taxon>
    </lineage>
</organism>
<dbReference type="Proteomes" id="UP001250932">
    <property type="component" value="Unassembled WGS sequence"/>
</dbReference>
<reference evidence="1 2" key="1">
    <citation type="journal article" date="2023" name="ISME J.">
        <title>Cultivation and genomic characterization of novel and ubiquitous marine nitrite-oxidizing bacteria from the Nitrospirales.</title>
        <authorList>
            <person name="Mueller A.J."/>
            <person name="Daebeler A."/>
            <person name="Herbold C.W."/>
            <person name="Kirkegaard R.H."/>
            <person name="Daims H."/>
        </authorList>
    </citation>
    <scope>NUCLEOTIDE SEQUENCE [LARGE SCALE GENOMIC DNA]</scope>
    <source>
        <strain evidence="1 2">EB</strain>
    </source>
</reference>